<keyword evidence="1" id="KW-0812">Transmembrane</keyword>
<dbReference type="AlphaFoldDB" id="A0A841BME3"/>
<evidence type="ECO:0000313" key="2">
    <source>
        <dbReference type="EMBL" id="MBB5868538.1"/>
    </source>
</evidence>
<feature type="transmembrane region" description="Helical" evidence="1">
    <location>
        <begin position="265"/>
        <end position="284"/>
    </location>
</feature>
<sequence length="586" mass="63184">MIVGLGPWDPTVTALRDWLVDRLLVDHPYLARKVLSGTTMAGALLDSDLILPVLDGFDEIAEGLRCAALEAINDTAFPLVMTSRRDEFAEAVQASGSPLAWAAGIELIDLTLDDLQAYLPRTVRTPVRNATATVWDAVLRGLQTQETPASVSLAGVLTTPLMVVLARTMYSEARDRDPAELLDAVRFPDEHALEEHLLAGFVPAVYRRRVRERIAVGHQQRHHWDATHAQRWLGYLAHHLAQADHSRQDLAWWQICGSLPRSTRIMTVAIASALCIGGSNWLIALLVSDLAIGAIFMQCALIAAAAGIAFGSVYAMMTAFGGGVFEPSRVRLSLPGRHSMGRQAIRAFTTRFAVVMLGGFVMGAGCACALALQHVLYQGTSLTNPDLIQDVLINVLAFGLIFGSAVGPVFGLMAALEAPLDVASAATPAALLASNRATVRRQILIVAPTITLAIAFGGPLIVGLLHGSIGPMAWPLTDGLAIAAVGGIGCALAYAFGFTAWGNWVIQSRIWMPLTGKLPWNMINFLDDAYKRGVLRQNGAVYQFRHARLQHHLGYTFRQRQATYVPAQFATSTSTLVISATQDTSD</sequence>
<feature type="transmembrane region" description="Helical" evidence="1">
    <location>
        <begin position="392"/>
        <end position="416"/>
    </location>
</feature>
<feature type="transmembrane region" description="Helical" evidence="1">
    <location>
        <begin position="290"/>
        <end position="310"/>
    </location>
</feature>
<organism evidence="2 3">
    <name type="scientific">Allocatelliglobosispora scoriae</name>
    <dbReference type="NCBI Taxonomy" id="643052"/>
    <lineage>
        <taxon>Bacteria</taxon>
        <taxon>Bacillati</taxon>
        <taxon>Actinomycetota</taxon>
        <taxon>Actinomycetes</taxon>
        <taxon>Micromonosporales</taxon>
        <taxon>Micromonosporaceae</taxon>
        <taxon>Allocatelliglobosispora</taxon>
    </lineage>
</organism>
<reference evidence="2 3" key="1">
    <citation type="submission" date="2020-08" db="EMBL/GenBank/DDBJ databases">
        <title>Sequencing the genomes of 1000 actinobacteria strains.</title>
        <authorList>
            <person name="Klenk H.-P."/>
        </authorList>
    </citation>
    <scope>NUCLEOTIDE SEQUENCE [LARGE SCALE GENOMIC DNA]</scope>
    <source>
        <strain evidence="2 3">DSM 45362</strain>
    </source>
</reference>
<feature type="transmembrane region" description="Helical" evidence="1">
    <location>
        <begin position="149"/>
        <end position="166"/>
    </location>
</feature>
<keyword evidence="1" id="KW-1133">Transmembrane helix</keyword>
<protein>
    <submittedName>
        <fullName evidence="2">Uncharacterized protein</fullName>
    </submittedName>
</protein>
<evidence type="ECO:0000313" key="3">
    <source>
        <dbReference type="Proteomes" id="UP000587527"/>
    </source>
</evidence>
<feature type="transmembrane region" description="Helical" evidence="1">
    <location>
        <begin position="352"/>
        <end position="372"/>
    </location>
</feature>
<dbReference type="EMBL" id="JACHMN010000002">
    <property type="protein sequence ID" value="MBB5868538.1"/>
    <property type="molecule type" value="Genomic_DNA"/>
</dbReference>
<dbReference type="RefSeq" id="WP_184834561.1">
    <property type="nucleotide sequence ID" value="NZ_JACHMN010000002.1"/>
</dbReference>
<proteinExistence type="predicted"/>
<keyword evidence="1" id="KW-0472">Membrane</keyword>
<name>A0A841BME3_9ACTN</name>
<feature type="transmembrane region" description="Helical" evidence="1">
    <location>
        <begin position="481"/>
        <end position="506"/>
    </location>
</feature>
<keyword evidence="3" id="KW-1185">Reference proteome</keyword>
<gene>
    <name evidence="2" type="ORF">F4553_001917</name>
</gene>
<feature type="transmembrane region" description="Helical" evidence="1">
    <location>
        <begin position="443"/>
        <end position="469"/>
    </location>
</feature>
<evidence type="ECO:0000256" key="1">
    <source>
        <dbReference type="SAM" id="Phobius"/>
    </source>
</evidence>
<dbReference type="Proteomes" id="UP000587527">
    <property type="component" value="Unassembled WGS sequence"/>
</dbReference>
<comment type="caution">
    <text evidence="2">The sequence shown here is derived from an EMBL/GenBank/DDBJ whole genome shotgun (WGS) entry which is preliminary data.</text>
</comment>
<accession>A0A841BME3</accession>